<dbReference type="PANTHER" id="PTHR31793">
    <property type="entry name" value="4-HYDROXYBENZOYL-COA THIOESTERASE FAMILY MEMBER"/>
    <property type="match status" value="1"/>
</dbReference>
<dbReference type="SUPFAM" id="SSF54637">
    <property type="entry name" value="Thioesterase/thiol ester dehydrase-isomerase"/>
    <property type="match status" value="1"/>
</dbReference>
<sequence length="131" mass="15237">MPDYLFEIELKVRDYECDLQGIVNNAVYQSYLEHARHEYLATKSVSFKELTDKGILLMVSRIEMDFKRSLTSGDRFTVKLRTERQGLKLVFYQDIFRLSDNALCLKAKVDVIGQINGKLNRGDIFDTLNFS</sequence>
<dbReference type="Pfam" id="PF13279">
    <property type="entry name" value="4HBT_2"/>
    <property type="match status" value="1"/>
</dbReference>
<dbReference type="RefSeq" id="WP_084237396.1">
    <property type="nucleotide sequence ID" value="NZ_FWXT01000001.1"/>
</dbReference>
<protein>
    <submittedName>
        <fullName evidence="3">Acyl-CoA thioester hydrolase</fullName>
    </submittedName>
</protein>
<comment type="similarity">
    <text evidence="1">Belongs to the 4-hydroxybenzoyl-CoA thioesterase family.</text>
</comment>
<name>A0A1W2A0S5_9SPHI</name>
<dbReference type="AlphaFoldDB" id="A0A1W2A0S5"/>
<gene>
    <name evidence="3" type="ORF">SAMN04488524_1125</name>
</gene>
<dbReference type="EMBL" id="FWXT01000001">
    <property type="protein sequence ID" value="SMC54042.1"/>
    <property type="molecule type" value="Genomic_DNA"/>
</dbReference>
<proteinExistence type="inferred from homology"/>
<dbReference type="CDD" id="cd00586">
    <property type="entry name" value="4HBT"/>
    <property type="match status" value="1"/>
</dbReference>
<evidence type="ECO:0000313" key="3">
    <source>
        <dbReference type="EMBL" id="SMC54042.1"/>
    </source>
</evidence>
<evidence type="ECO:0000313" key="4">
    <source>
        <dbReference type="Proteomes" id="UP000192756"/>
    </source>
</evidence>
<dbReference type="STRING" id="151894.SAMN04488524_1125"/>
<dbReference type="PANTHER" id="PTHR31793:SF27">
    <property type="entry name" value="NOVEL THIOESTERASE SUPERFAMILY DOMAIN AND SAPOSIN A-TYPE DOMAIN CONTAINING PROTEIN (0610012H03RIK)"/>
    <property type="match status" value="1"/>
</dbReference>
<evidence type="ECO:0000256" key="2">
    <source>
        <dbReference type="ARBA" id="ARBA00022801"/>
    </source>
</evidence>
<dbReference type="InterPro" id="IPR029069">
    <property type="entry name" value="HotDog_dom_sf"/>
</dbReference>
<keyword evidence="2 3" id="KW-0378">Hydrolase</keyword>
<reference evidence="4" key="1">
    <citation type="submission" date="2017-04" db="EMBL/GenBank/DDBJ databases">
        <authorList>
            <person name="Varghese N."/>
            <person name="Submissions S."/>
        </authorList>
    </citation>
    <scope>NUCLEOTIDE SEQUENCE [LARGE SCALE GENOMIC DNA]</scope>
    <source>
        <strain evidence="4">DSM 12126</strain>
    </source>
</reference>
<dbReference type="Gene3D" id="3.10.129.10">
    <property type="entry name" value="Hotdog Thioesterase"/>
    <property type="match status" value="1"/>
</dbReference>
<dbReference type="Proteomes" id="UP000192756">
    <property type="component" value="Unassembled WGS sequence"/>
</dbReference>
<organism evidence="3 4">
    <name type="scientific">Pedobacter africanus</name>
    <dbReference type="NCBI Taxonomy" id="151894"/>
    <lineage>
        <taxon>Bacteria</taxon>
        <taxon>Pseudomonadati</taxon>
        <taxon>Bacteroidota</taxon>
        <taxon>Sphingobacteriia</taxon>
        <taxon>Sphingobacteriales</taxon>
        <taxon>Sphingobacteriaceae</taxon>
        <taxon>Pedobacter</taxon>
    </lineage>
</organism>
<keyword evidence="4" id="KW-1185">Reference proteome</keyword>
<accession>A0A1W2A0S5</accession>
<dbReference type="InterPro" id="IPR050563">
    <property type="entry name" value="4-hydroxybenzoyl-CoA_TE"/>
</dbReference>
<dbReference type="GO" id="GO:0047617">
    <property type="term" value="F:fatty acyl-CoA hydrolase activity"/>
    <property type="evidence" value="ECO:0007669"/>
    <property type="project" value="TreeGrafter"/>
</dbReference>
<evidence type="ECO:0000256" key="1">
    <source>
        <dbReference type="ARBA" id="ARBA00005953"/>
    </source>
</evidence>